<dbReference type="InterPro" id="IPR045628">
    <property type="entry name" value="Lhr_WH_dom"/>
</dbReference>
<dbReference type="Pfam" id="PF23234">
    <property type="entry name" value="WHD_4th_Lhr"/>
    <property type="match status" value="1"/>
</dbReference>
<dbReference type="InterPro" id="IPR055367">
    <property type="entry name" value="WH4_Lhr"/>
</dbReference>
<proteinExistence type="predicted"/>
<dbReference type="InterPro" id="IPR001650">
    <property type="entry name" value="Helicase_C-like"/>
</dbReference>
<dbReference type="PROSITE" id="PS51194">
    <property type="entry name" value="HELICASE_CTER"/>
    <property type="match status" value="1"/>
</dbReference>
<evidence type="ECO:0000259" key="9">
    <source>
        <dbReference type="PROSITE" id="PS51192"/>
    </source>
</evidence>
<dbReference type="EMBL" id="JABRWO010000001">
    <property type="protein sequence ID" value="MBA2113045.1"/>
    <property type="molecule type" value="Genomic_DNA"/>
</dbReference>
<gene>
    <name evidence="11" type="primary">dbpA_1</name>
    <name evidence="11" type="ORF">HOV93_01920</name>
</gene>
<dbReference type="SMART" id="SM00487">
    <property type="entry name" value="DEXDc"/>
    <property type="match status" value="1"/>
</dbReference>
<evidence type="ECO:0000256" key="7">
    <source>
        <dbReference type="ARBA" id="ARBA00023204"/>
    </source>
</evidence>
<dbReference type="CDD" id="cd17922">
    <property type="entry name" value="DEXHc_LHR-like"/>
    <property type="match status" value="1"/>
</dbReference>
<dbReference type="CDD" id="cd18796">
    <property type="entry name" value="SF2_C_LHR"/>
    <property type="match status" value="1"/>
</dbReference>
<evidence type="ECO:0000256" key="6">
    <source>
        <dbReference type="ARBA" id="ARBA00023125"/>
    </source>
</evidence>
<dbReference type="InterPro" id="IPR014001">
    <property type="entry name" value="Helicase_ATP-bd"/>
</dbReference>
<keyword evidence="2" id="KW-0227">DNA damage</keyword>
<dbReference type="InterPro" id="IPR013701">
    <property type="entry name" value="Lhr-like_DEAD/DEAH_assoc"/>
</dbReference>
<dbReference type="InterPro" id="IPR055368">
    <property type="entry name" value="WH3_Lhr"/>
</dbReference>
<keyword evidence="1" id="KW-0547">Nucleotide-binding</keyword>
<dbReference type="GO" id="GO:0006281">
    <property type="term" value="P:DNA repair"/>
    <property type="evidence" value="ECO:0007669"/>
    <property type="project" value="UniProtKB-KW"/>
</dbReference>
<keyword evidence="6" id="KW-0238">DNA-binding</keyword>
<dbReference type="Pfam" id="PF23235">
    <property type="entry name" value="WHD_3rd_Lhr"/>
    <property type="match status" value="1"/>
</dbReference>
<dbReference type="EC" id="3.6.4.13" evidence="11"/>
<evidence type="ECO:0000256" key="5">
    <source>
        <dbReference type="ARBA" id="ARBA00022840"/>
    </source>
</evidence>
<sequence length="1472" mass="164221">MLSMSLELFHPVVQAWFTKRFGKPTDAQNGGWPSIAEGRCTLIAAPTGSGKTLAAFMVCLDRLFRRWLAGNLLDTTYVVYVSPLKALSNDIHRNLDVPLMEICDMAESMGMLPPQIRTAVRTGDTPPSQRQAMTRRPPHILVTTPESLYLMLTAEKSRKTLRHVDTVIVDEIHALARDKRGSHLTLTLERLEALCIGPPTRIGLSATQKPIEEIARFLVGTERVDENQVPDCAIVDGGHRRQLDLEVSVPPSPLEAVCSNEQWGEVYDDLVKLIQSHHSTLVFVNTRRMAERVAHRLTEVLGDEVITSHHGSLAKEIRHSAEQRLKEGKLKAIVATASLEMGIDIGFIDLVVQIGSARSIANFLQRVGRSGHSLQGTPKGRLFPLTRDELIECLALMRSVDKGELDRIEIPVAPLDILAQQVVAEVSAEEQDEAELYARFKRAWPYRDLSLQKYQDVLEMLNEGVTRSIKTGAHIHRDRINGKLRPRRGARISATTSGGAIPDMPIYRVLTDPEKQVVGTVDEHFAVDSKAGDVFLLGNTSWRVLAIRGSDVIVQDAQSQPPSVPFWFGESPGRTIELSKEVADLREEIAEKIVAAAEDPSRERFQVQSQDGGLLESSFDQVDVETVKWIQAQCHATAWAAMQAVRYVAAQHAAMGLVPTQKKIVFERFFDEAGSMQLVVHAPLGTRINRAWGLAFRKRFCRSFDFELQASADDDGLVLSLGPQHSFPLEDMFKMLNSTNGQALLEQALLAFPMFGIRWRWNATRSLAILRFMGGKKVPPHMVRFRSDDLLAAAFPDQVGCLENHNEDIKYPDHPLVQQTLHDCLTEGMDVERWKDLLRAVEAGEVQFIARQTREPSPFAHERINANPYSFLDPAGLEDRRTRAVTTRRTLAPGEMKELGQLSPEAIATVRREAWPTARDPDELHDVLTTMVALPASQGQEWQPLFDRLVKQGRATRYLRDGHEPLWTATETLSIVQAALPGGTAEPSVEVPAGVGKQLESHQAWVELVRSAAPCLGPFSTEELAQTWRLKPSSVHAACEAVEAEGIILRGQYSTAGSSHEGDLQWCDRRLLARIHRLTVTGLRQQIQPVERDVFLRFLVRHQLLQRETKSSGSRGLNAVMNLLQGFEASAGSWERSLLAARMDDYDPDWLDEQLTSGELVWGRLRPPQGDAEEGPSMASLRRSVPMAVVQRENLGWLIPDVRQSAEALARGNAQDVLEALKSRGALFHQDIKVLTKLLPTHLDEALRELAALGLITCDSFSAVRKIVDDSGTKKSRTRRKSNATARAGRWSLFPGIVEEVSAEDYLHRWCLQLIARYGVIFRDLLHRESAAPSWAQLVPMLRRMERRGELRGGRFVKNAGGEQYGTEQAIYALRKLRDAKKEDPWAAVSGTDPLNLAGVLSEDPKIPAIHTNALIWQNGQVVATKRGGEIEFLRPVEPNDQMEMTRALHAGRRLPPQTIPIGFPRRRSTAS</sequence>
<dbReference type="Proteomes" id="UP000551616">
    <property type="component" value="Unassembled WGS sequence"/>
</dbReference>
<dbReference type="PANTHER" id="PTHR47962:SF5">
    <property type="entry name" value="ATP-DEPENDENT HELICASE LHR-RELATED"/>
    <property type="match status" value="1"/>
</dbReference>
<keyword evidence="8" id="KW-0413">Isomerase</keyword>
<reference evidence="11 12" key="1">
    <citation type="submission" date="2020-05" db="EMBL/GenBank/DDBJ databases">
        <title>Bremerella alba sp. nov., a novel planctomycete isolated from the surface of the macroalga Fucus spiralis.</title>
        <authorList>
            <person name="Godinho O."/>
            <person name="Botelho R."/>
            <person name="Albuquerque L."/>
            <person name="Wiegand S."/>
            <person name="Da Costa M.S."/>
            <person name="Lobo-Da-Cunha A."/>
            <person name="Jogler C."/>
            <person name="Lage O.M."/>
        </authorList>
    </citation>
    <scope>NUCLEOTIDE SEQUENCE [LARGE SCALE GENOMIC DNA]</scope>
    <source>
        <strain evidence="11 12">FF15</strain>
    </source>
</reference>
<name>A0A7V9A574_9BACT</name>
<accession>A0A7V9A574</accession>
<keyword evidence="3 11" id="KW-0378">Hydrolase</keyword>
<evidence type="ECO:0000256" key="8">
    <source>
        <dbReference type="ARBA" id="ARBA00023235"/>
    </source>
</evidence>
<evidence type="ECO:0000259" key="10">
    <source>
        <dbReference type="PROSITE" id="PS51194"/>
    </source>
</evidence>
<dbReference type="SUPFAM" id="SSF52540">
    <property type="entry name" value="P-loop containing nucleoside triphosphate hydrolases"/>
    <property type="match status" value="1"/>
</dbReference>
<dbReference type="Gene3D" id="3.40.50.300">
    <property type="entry name" value="P-loop containing nucleotide triphosphate hydrolases"/>
    <property type="match status" value="2"/>
</dbReference>
<dbReference type="GO" id="GO:0003677">
    <property type="term" value="F:DNA binding"/>
    <property type="evidence" value="ECO:0007669"/>
    <property type="project" value="UniProtKB-KW"/>
</dbReference>
<keyword evidence="7" id="KW-0234">DNA repair</keyword>
<protein>
    <submittedName>
        <fullName evidence="11">ATP-dependent RNA helicase DbpA</fullName>
        <ecNumber evidence="11">3.6.4.13</ecNumber>
    </submittedName>
</protein>
<dbReference type="Pfam" id="PF08494">
    <property type="entry name" value="DEAD_assoc"/>
    <property type="match status" value="1"/>
</dbReference>
<dbReference type="SMART" id="SM00490">
    <property type="entry name" value="HELICc"/>
    <property type="match status" value="1"/>
</dbReference>
<evidence type="ECO:0000256" key="2">
    <source>
        <dbReference type="ARBA" id="ARBA00022763"/>
    </source>
</evidence>
<dbReference type="Pfam" id="PF19306">
    <property type="entry name" value="WHD_Lhr"/>
    <property type="match status" value="1"/>
</dbReference>
<evidence type="ECO:0000313" key="12">
    <source>
        <dbReference type="Proteomes" id="UP000551616"/>
    </source>
</evidence>
<evidence type="ECO:0000256" key="3">
    <source>
        <dbReference type="ARBA" id="ARBA00022801"/>
    </source>
</evidence>
<keyword evidence="5" id="KW-0067">ATP-binding</keyword>
<dbReference type="PANTHER" id="PTHR47962">
    <property type="entry name" value="ATP-DEPENDENT HELICASE LHR-RELATED-RELATED"/>
    <property type="match status" value="1"/>
</dbReference>
<feature type="domain" description="Helicase ATP-binding" evidence="9">
    <location>
        <begin position="32"/>
        <end position="226"/>
    </location>
</feature>
<keyword evidence="12" id="KW-1185">Reference proteome</keyword>
<evidence type="ECO:0000256" key="4">
    <source>
        <dbReference type="ARBA" id="ARBA00022806"/>
    </source>
</evidence>
<dbReference type="GO" id="GO:0005524">
    <property type="term" value="F:ATP binding"/>
    <property type="evidence" value="ECO:0007669"/>
    <property type="project" value="UniProtKB-KW"/>
</dbReference>
<dbReference type="InterPro" id="IPR052511">
    <property type="entry name" value="ATP-dep_Helicase"/>
</dbReference>
<evidence type="ECO:0000313" key="11">
    <source>
        <dbReference type="EMBL" id="MBA2113045.1"/>
    </source>
</evidence>
<dbReference type="PROSITE" id="PS51192">
    <property type="entry name" value="HELICASE_ATP_BIND_1"/>
    <property type="match status" value="1"/>
</dbReference>
<dbReference type="GO" id="GO:0016887">
    <property type="term" value="F:ATP hydrolysis activity"/>
    <property type="evidence" value="ECO:0007669"/>
    <property type="project" value="TreeGrafter"/>
</dbReference>
<keyword evidence="4 11" id="KW-0347">Helicase</keyword>
<dbReference type="Pfam" id="PF00270">
    <property type="entry name" value="DEAD"/>
    <property type="match status" value="1"/>
</dbReference>
<dbReference type="Pfam" id="PF00271">
    <property type="entry name" value="Helicase_C"/>
    <property type="match status" value="1"/>
</dbReference>
<comment type="caution">
    <text evidence="11">The sequence shown here is derived from an EMBL/GenBank/DDBJ whole genome shotgun (WGS) entry which is preliminary data.</text>
</comment>
<dbReference type="InterPro" id="IPR027417">
    <property type="entry name" value="P-loop_NTPase"/>
</dbReference>
<dbReference type="InterPro" id="IPR011545">
    <property type="entry name" value="DEAD/DEAH_box_helicase_dom"/>
</dbReference>
<evidence type="ECO:0000256" key="1">
    <source>
        <dbReference type="ARBA" id="ARBA00022741"/>
    </source>
</evidence>
<organism evidence="11 12">
    <name type="scientific">Bremerella alba</name>
    <dbReference type="NCBI Taxonomy" id="980252"/>
    <lineage>
        <taxon>Bacteria</taxon>
        <taxon>Pseudomonadati</taxon>
        <taxon>Planctomycetota</taxon>
        <taxon>Planctomycetia</taxon>
        <taxon>Pirellulales</taxon>
        <taxon>Pirellulaceae</taxon>
        <taxon>Bremerella</taxon>
    </lineage>
</organism>
<dbReference type="GO" id="GO:0003724">
    <property type="term" value="F:RNA helicase activity"/>
    <property type="evidence" value="ECO:0007669"/>
    <property type="project" value="UniProtKB-EC"/>
</dbReference>
<feature type="domain" description="Helicase C-terminal" evidence="10">
    <location>
        <begin position="266"/>
        <end position="418"/>
    </location>
</feature>